<dbReference type="InterPro" id="IPR014710">
    <property type="entry name" value="RmlC-like_jellyroll"/>
</dbReference>
<evidence type="ECO:0000256" key="6">
    <source>
        <dbReference type="SAM" id="Phobius"/>
    </source>
</evidence>
<keyword evidence="2" id="KW-0406">Ion transport</keyword>
<dbReference type="InterPro" id="IPR018490">
    <property type="entry name" value="cNMP-bd_dom_sf"/>
</dbReference>
<dbReference type="SUPFAM" id="SSF51206">
    <property type="entry name" value="cAMP-binding domain-like"/>
    <property type="match status" value="1"/>
</dbReference>
<comment type="caution">
    <text evidence="9">The sequence shown here is derived from an EMBL/GenBank/DDBJ whole genome shotgun (WGS) entry which is preliminary data.</text>
</comment>
<evidence type="ECO:0000256" key="3">
    <source>
        <dbReference type="ARBA" id="ARBA00023303"/>
    </source>
</evidence>
<feature type="region of interest" description="Disordered" evidence="5">
    <location>
        <begin position="179"/>
        <end position="202"/>
    </location>
</feature>
<keyword evidence="2" id="KW-1071">Ligand-gated ion channel</keyword>
<evidence type="ECO:0000256" key="2">
    <source>
        <dbReference type="ARBA" id="ARBA00023286"/>
    </source>
</evidence>
<evidence type="ECO:0000256" key="5">
    <source>
        <dbReference type="SAM" id="MobiDB-lite"/>
    </source>
</evidence>
<feature type="transmembrane region" description="Helical" evidence="6">
    <location>
        <begin position="473"/>
        <end position="495"/>
    </location>
</feature>
<dbReference type="InterPro" id="IPR000504">
    <property type="entry name" value="RRM_dom"/>
</dbReference>
<dbReference type="Proteomes" id="UP001151760">
    <property type="component" value="Unassembled WGS sequence"/>
</dbReference>
<keyword evidence="2" id="KW-0813">Transport</keyword>
<dbReference type="InterPro" id="IPR048289">
    <property type="entry name" value="RRM2_NsCP33-like"/>
</dbReference>
<organism evidence="9 10">
    <name type="scientific">Tanacetum coccineum</name>
    <dbReference type="NCBI Taxonomy" id="301880"/>
    <lineage>
        <taxon>Eukaryota</taxon>
        <taxon>Viridiplantae</taxon>
        <taxon>Streptophyta</taxon>
        <taxon>Embryophyta</taxon>
        <taxon>Tracheophyta</taxon>
        <taxon>Spermatophyta</taxon>
        <taxon>Magnoliopsida</taxon>
        <taxon>eudicotyledons</taxon>
        <taxon>Gunneridae</taxon>
        <taxon>Pentapetalae</taxon>
        <taxon>asterids</taxon>
        <taxon>campanulids</taxon>
        <taxon>Asterales</taxon>
        <taxon>Asteraceae</taxon>
        <taxon>Asteroideae</taxon>
        <taxon>Anthemideae</taxon>
        <taxon>Anthemidinae</taxon>
        <taxon>Tanacetum</taxon>
    </lineage>
</organism>
<keyword evidence="3" id="KW-0407">Ion channel</keyword>
<dbReference type="Pfam" id="PF00076">
    <property type="entry name" value="RRM_1"/>
    <property type="match status" value="2"/>
</dbReference>
<feature type="region of interest" description="Disordered" evidence="5">
    <location>
        <begin position="41"/>
        <end position="74"/>
    </location>
</feature>
<reference evidence="9" key="1">
    <citation type="journal article" date="2022" name="Int. J. Mol. Sci.">
        <title>Draft Genome of Tanacetum Coccineum: Genomic Comparison of Closely Related Tanacetum-Family Plants.</title>
        <authorList>
            <person name="Yamashiro T."/>
            <person name="Shiraishi A."/>
            <person name="Nakayama K."/>
            <person name="Satake H."/>
        </authorList>
    </citation>
    <scope>NUCLEOTIDE SEQUENCE</scope>
</reference>
<keyword evidence="10" id="KW-1185">Reference proteome</keyword>
<proteinExistence type="predicted"/>
<protein>
    <submittedName>
        <fullName evidence="9">CNGC15b-like protein</fullName>
    </submittedName>
</protein>
<dbReference type="CDD" id="cd00038">
    <property type="entry name" value="CAP_ED"/>
    <property type="match status" value="1"/>
</dbReference>
<dbReference type="InterPro" id="IPR000595">
    <property type="entry name" value="cNMP-bd_dom"/>
</dbReference>
<gene>
    <name evidence="9" type="ORF">Tco_0938172</name>
</gene>
<dbReference type="SUPFAM" id="SSF81324">
    <property type="entry name" value="Voltage-gated potassium channels"/>
    <property type="match status" value="1"/>
</dbReference>
<evidence type="ECO:0000256" key="4">
    <source>
        <dbReference type="PROSITE-ProRule" id="PRU00176"/>
    </source>
</evidence>
<dbReference type="PROSITE" id="PS50102">
    <property type="entry name" value="RRM"/>
    <property type="match status" value="2"/>
</dbReference>
<feature type="transmembrane region" description="Helical" evidence="6">
    <location>
        <begin position="235"/>
        <end position="253"/>
    </location>
</feature>
<feature type="domain" description="RRM" evidence="8">
    <location>
        <begin position="1"/>
        <end position="50"/>
    </location>
</feature>
<dbReference type="SUPFAM" id="SSF54928">
    <property type="entry name" value="RNA-binding domain, RBD"/>
    <property type="match status" value="2"/>
</dbReference>
<accession>A0ABQ5DH41</accession>
<keyword evidence="6" id="KW-1133">Transmembrane helix</keyword>
<evidence type="ECO:0000313" key="10">
    <source>
        <dbReference type="Proteomes" id="UP001151760"/>
    </source>
</evidence>
<evidence type="ECO:0000256" key="1">
    <source>
        <dbReference type="ARBA" id="ARBA00022884"/>
    </source>
</evidence>
<keyword evidence="6" id="KW-0472">Membrane</keyword>
<keyword evidence="6" id="KW-0812">Transmembrane</keyword>
<feature type="domain" description="Cyclic nucleotide-binding" evidence="7">
    <location>
        <begin position="581"/>
        <end position="664"/>
    </location>
</feature>
<dbReference type="InterPro" id="IPR035979">
    <property type="entry name" value="RBD_domain_sf"/>
</dbReference>
<dbReference type="PANTHER" id="PTHR45651">
    <property type="entry name" value="CYCLIC NUCLEOTIDE-GATED ION CHANNEL 15-RELATED-RELATED"/>
    <property type="match status" value="1"/>
</dbReference>
<sequence>MQVIYDKISGRSRGFGFVTMSAVEEVEEAVRKFNGYELDGRAIRVNSGPPPRREESSFGRVKGEGGPSGGGRSFDNTNRVYVGNLAWSVDNLALETLFREQGNVVEAKVVYDRESGRSRGFGFVTYSSADEVNSAIDSLNGVDLDGRNIRVSVAEAPQRRQWTISRFGEENDAYSEAATKFDADVETPEPDTSSPKTDDPKLRKKLSRVFSEDYKKTDKTILDPRGESMNQWNHLFLIAALISLAVDPLFFYLPVVGEDMCLKEDNTLKITLTLIRSIVDVFYAIKIYVRFRTAYVAPSSRLLGRGELILDSSSISERNDEYKDECVILYHASVLPKALSHDYALNALSEGLDCFLLAYQADKQFKVIGSMWYLLAIERQGLCWVQICDAETECKHRYFDCVNVNLPLREAWYPTSNVTSICADADNFKYGLVEDAVNYSVASANFLKKYCYCLWWGLRGLSSAGQELQASPFLAESLFCILIGITGLILFALLIGNMQQYLDSRTKRLEEYRVKRMDTEQWMHHRHLPHEMRERVRKHDLYKWITTRGVDEEEILKALPQDIRRDIKRYVCAELVRRVPLFDQMDERTIDAICERLKPVISTGGTCLVREGDPTNEMLFIMRGHLDSYTTGGGRSGFFNQCEIGPGDFCGEELLTWALDPRPSVLLLILTGRDTVISISGRG</sequence>
<feature type="domain" description="RRM" evidence="8">
    <location>
        <begin position="78"/>
        <end position="156"/>
    </location>
</feature>
<dbReference type="PROSITE" id="PS50042">
    <property type="entry name" value="CNMP_BINDING_3"/>
    <property type="match status" value="1"/>
</dbReference>
<dbReference type="PANTHER" id="PTHR45651:SF83">
    <property type="entry name" value="POTASSIUM CHANNEL, VOLTAGE-DEPENDENT, EAG_ELK_ERG, RMLC-LIKE JELLY ROLL"/>
    <property type="match status" value="1"/>
</dbReference>
<dbReference type="InterPro" id="IPR012677">
    <property type="entry name" value="Nucleotide-bd_a/b_plait_sf"/>
</dbReference>
<dbReference type="Gene3D" id="1.10.287.630">
    <property type="entry name" value="Helix hairpin bin"/>
    <property type="match status" value="1"/>
</dbReference>
<reference evidence="9" key="2">
    <citation type="submission" date="2022-01" db="EMBL/GenBank/DDBJ databases">
        <authorList>
            <person name="Yamashiro T."/>
            <person name="Shiraishi A."/>
            <person name="Satake H."/>
            <person name="Nakayama K."/>
        </authorList>
    </citation>
    <scope>NUCLEOTIDE SEQUENCE</scope>
</reference>
<name>A0ABQ5DH41_9ASTR</name>
<dbReference type="EMBL" id="BQNB010015294">
    <property type="protein sequence ID" value="GJT38307.1"/>
    <property type="molecule type" value="Genomic_DNA"/>
</dbReference>
<keyword evidence="1 4" id="KW-0694">RNA-binding</keyword>
<dbReference type="Gene3D" id="3.30.70.330">
    <property type="match status" value="2"/>
</dbReference>
<dbReference type="SMART" id="SM00360">
    <property type="entry name" value="RRM"/>
    <property type="match status" value="1"/>
</dbReference>
<evidence type="ECO:0000259" key="8">
    <source>
        <dbReference type="PROSITE" id="PS50102"/>
    </source>
</evidence>
<dbReference type="Gene3D" id="2.60.120.10">
    <property type="entry name" value="Jelly Rolls"/>
    <property type="match status" value="1"/>
</dbReference>
<feature type="compositionally biased region" description="Basic and acidic residues" evidence="5">
    <location>
        <begin position="51"/>
        <end position="63"/>
    </location>
</feature>
<evidence type="ECO:0000259" key="7">
    <source>
        <dbReference type="PROSITE" id="PS50042"/>
    </source>
</evidence>
<dbReference type="CDD" id="cd21608">
    <property type="entry name" value="RRM2_NsCP33_like"/>
    <property type="match status" value="1"/>
</dbReference>
<evidence type="ECO:0000313" key="9">
    <source>
        <dbReference type="EMBL" id="GJT38307.1"/>
    </source>
</evidence>